<evidence type="ECO:0000313" key="10">
    <source>
        <dbReference type="Proteomes" id="UP000231503"/>
    </source>
</evidence>
<evidence type="ECO:0000256" key="1">
    <source>
        <dbReference type="ARBA" id="ARBA00004323"/>
    </source>
</evidence>
<keyword evidence="7" id="KW-0472">Membrane</keyword>
<dbReference type="PANTHER" id="PTHR14647:SF87">
    <property type="entry name" value="PUTATIVE-RELATED"/>
    <property type="match status" value="1"/>
</dbReference>
<proteinExistence type="predicted"/>
<keyword evidence="5" id="KW-1133">Transmembrane helix</keyword>
<dbReference type="GO" id="GO:0001733">
    <property type="term" value="F:galactosylceramide sulfotransferase activity"/>
    <property type="evidence" value="ECO:0007669"/>
    <property type="project" value="InterPro"/>
</dbReference>
<evidence type="ECO:0000256" key="6">
    <source>
        <dbReference type="ARBA" id="ARBA00023034"/>
    </source>
</evidence>
<evidence type="ECO:0000256" key="7">
    <source>
        <dbReference type="ARBA" id="ARBA00023136"/>
    </source>
</evidence>
<evidence type="ECO:0000256" key="8">
    <source>
        <dbReference type="ARBA" id="ARBA00023180"/>
    </source>
</evidence>
<comment type="subcellular location">
    <subcellularLocation>
        <location evidence="1">Golgi apparatus membrane</location>
        <topology evidence="1">Single-pass type II membrane protein</topology>
    </subcellularLocation>
</comment>
<evidence type="ECO:0000256" key="5">
    <source>
        <dbReference type="ARBA" id="ARBA00022989"/>
    </source>
</evidence>
<dbReference type="GO" id="GO:0016020">
    <property type="term" value="C:membrane"/>
    <property type="evidence" value="ECO:0007669"/>
    <property type="project" value="InterPro"/>
</dbReference>
<keyword evidence="4" id="KW-0735">Signal-anchor</keyword>
<evidence type="ECO:0008006" key="11">
    <source>
        <dbReference type="Google" id="ProtNLM"/>
    </source>
</evidence>
<keyword evidence="8" id="KW-0325">Glycoprotein</keyword>
<evidence type="ECO:0000313" key="9">
    <source>
        <dbReference type="EMBL" id="PIR69964.1"/>
    </source>
</evidence>
<keyword evidence="6" id="KW-0333">Golgi apparatus</keyword>
<dbReference type="AlphaFoldDB" id="A0A2H0TG79"/>
<reference evidence="10" key="1">
    <citation type="submission" date="2017-09" db="EMBL/GenBank/DDBJ databases">
        <title>Depth-based differentiation of microbial function through sediment-hosted aquifers and enrichment of novel symbionts in the deep terrestrial subsurface.</title>
        <authorList>
            <person name="Probst A.J."/>
            <person name="Ladd B."/>
            <person name="Jarett J.K."/>
            <person name="Geller-Mcgrath D.E."/>
            <person name="Sieber C.M.K."/>
            <person name="Emerson J.B."/>
            <person name="Anantharaman K."/>
            <person name="Thomas B.C."/>
            <person name="Malmstrom R."/>
            <person name="Stieglmeier M."/>
            <person name="Klingl A."/>
            <person name="Woyke T."/>
            <person name="Ryan C.M."/>
            <person name="Banfield J.F."/>
        </authorList>
    </citation>
    <scope>NUCLEOTIDE SEQUENCE [LARGE SCALE GENOMIC DNA]</scope>
</reference>
<sequence>MIWGMQNLIFLHIAKVGGMTFRAIIARQFPKDAVFLTYGGTEKDIRALAGLPEEHRQRIQCVSGHMPFGVHEYFSQPFGYIAFIRNPADRILSEYYYARGSARSGHYAHTKMATTPLRQYVAEGGVSVSNFQTRVLAGQVASGITRWDTLPMPGDALARAKKNIHDHFAFVGVVDRFDESLLVCKKKFGWDDVRYILANVTKERPRRETTAIDVMQIIQKNNTQDAELYAYANALLDESIREYGPSFTRDLKLFRLRNKMFRTFEHPLKIKYKHIRYRVAKACGFGGKENIVA</sequence>
<comment type="caution">
    <text evidence="9">The sequence shown here is derived from an EMBL/GenBank/DDBJ whole genome shotgun (WGS) entry which is preliminary data.</text>
</comment>
<evidence type="ECO:0000256" key="3">
    <source>
        <dbReference type="ARBA" id="ARBA00022692"/>
    </source>
</evidence>
<organism evidence="9 10">
    <name type="scientific">Candidatus Niyogibacteria bacterium CG10_big_fil_rev_8_21_14_0_10_46_36</name>
    <dbReference type="NCBI Taxonomy" id="1974726"/>
    <lineage>
        <taxon>Bacteria</taxon>
        <taxon>Candidatus Niyogiibacteriota</taxon>
    </lineage>
</organism>
<dbReference type="EMBL" id="PFCO01000001">
    <property type="protein sequence ID" value="PIR69964.1"/>
    <property type="molecule type" value="Genomic_DNA"/>
</dbReference>
<dbReference type="Proteomes" id="UP000231503">
    <property type="component" value="Unassembled WGS sequence"/>
</dbReference>
<name>A0A2H0TG79_9BACT</name>
<accession>A0A2H0TG79</accession>
<dbReference type="PANTHER" id="PTHR14647">
    <property type="entry name" value="GALACTOSE-3-O-SULFOTRANSFERASE"/>
    <property type="match status" value="1"/>
</dbReference>
<dbReference type="InterPro" id="IPR009729">
    <property type="entry name" value="Gal-3-0_sulfotransfrase"/>
</dbReference>
<dbReference type="GO" id="GO:0009247">
    <property type="term" value="P:glycolipid biosynthetic process"/>
    <property type="evidence" value="ECO:0007669"/>
    <property type="project" value="InterPro"/>
</dbReference>
<gene>
    <name evidence="9" type="ORF">COU47_00840</name>
</gene>
<keyword evidence="2" id="KW-0808">Transferase</keyword>
<dbReference type="InterPro" id="IPR027417">
    <property type="entry name" value="P-loop_NTPase"/>
</dbReference>
<evidence type="ECO:0000256" key="2">
    <source>
        <dbReference type="ARBA" id="ARBA00022679"/>
    </source>
</evidence>
<keyword evidence="3" id="KW-0812">Transmembrane</keyword>
<protein>
    <recommendedName>
        <fullName evidence="11">Sulfotransferase domain-containing protein</fullName>
    </recommendedName>
</protein>
<evidence type="ECO:0000256" key="4">
    <source>
        <dbReference type="ARBA" id="ARBA00022968"/>
    </source>
</evidence>
<dbReference type="Gene3D" id="3.40.50.300">
    <property type="entry name" value="P-loop containing nucleotide triphosphate hydrolases"/>
    <property type="match status" value="1"/>
</dbReference>